<comment type="caution">
    <text evidence="2">The sequence shown here is derived from an EMBL/GenBank/DDBJ whole genome shotgun (WGS) entry which is preliminary data.</text>
</comment>
<reference evidence="2" key="1">
    <citation type="journal article" date="2014" name="Int. J. Syst. Evol. Microbiol.">
        <title>Complete genome sequence of Corynebacterium casei LMG S-19264T (=DSM 44701T), isolated from a smear-ripened cheese.</title>
        <authorList>
            <consortium name="US DOE Joint Genome Institute (JGI-PGF)"/>
            <person name="Walter F."/>
            <person name="Albersmeier A."/>
            <person name="Kalinowski J."/>
            <person name="Ruckert C."/>
        </authorList>
    </citation>
    <scope>NUCLEOTIDE SEQUENCE</scope>
    <source>
        <strain evidence="2">KCTC 23224</strain>
    </source>
</reference>
<keyword evidence="3" id="KW-1185">Reference proteome</keyword>
<dbReference type="EMBL" id="BMYF01000025">
    <property type="protein sequence ID" value="GHB50340.1"/>
    <property type="molecule type" value="Genomic_DNA"/>
</dbReference>
<proteinExistence type="predicted"/>
<dbReference type="Proteomes" id="UP000642809">
    <property type="component" value="Unassembled WGS sequence"/>
</dbReference>
<organism evidence="2 3">
    <name type="scientific">Mongoliitalea lutea</name>
    <dbReference type="NCBI Taxonomy" id="849756"/>
    <lineage>
        <taxon>Bacteria</taxon>
        <taxon>Pseudomonadati</taxon>
        <taxon>Bacteroidota</taxon>
        <taxon>Cytophagia</taxon>
        <taxon>Cytophagales</taxon>
        <taxon>Cyclobacteriaceae</taxon>
        <taxon>Mongoliitalea</taxon>
    </lineage>
</organism>
<evidence type="ECO:0000313" key="2">
    <source>
        <dbReference type="EMBL" id="GHB50340.1"/>
    </source>
</evidence>
<reference evidence="2" key="2">
    <citation type="submission" date="2020-09" db="EMBL/GenBank/DDBJ databases">
        <authorList>
            <person name="Sun Q."/>
            <person name="Kim S."/>
        </authorList>
    </citation>
    <scope>NUCLEOTIDE SEQUENCE</scope>
    <source>
        <strain evidence="2">KCTC 23224</strain>
    </source>
</reference>
<keyword evidence="1" id="KW-0732">Signal</keyword>
<dbReference type="AlphaFoldDB" id="A0A8J3CZV4"/>
<feature type="chain" id="PRO_5035223072" description="Phosphoribosylformylglycinamidine synthase" evidence="1">
    <location>
        <begin position="23"/>
        <end position="304"/>
    </location>
</feature>
<dbReference type="RefSeq" id="WP_189585637.1">
    <property type="nucleotide sequence ID" value="NZ_BMYF01000025.1"/>
</dbReference>
<name>A0A8J3CZV4_9BACT</name>
<evidence type="ECO:0008006" key="4">
    <source>
        <dbReference type="Google" id="ProtNLM"/>
    </source>
</evidence>
<feature type="signal peptide" evidence="1">
    <location>
        <begin position="1"/>
        <end position="22"/>
    </location>
</feature>
<evidence type="ECO:0000313" key="3">
    <source>
        <dbReference type="Proteomes" id="UP000642809"/>
    </source>
</evidence>
<dbReference type="NCBIfam" id="NF041634">
    <property type="entry name" value="HAEPLYID"/>
    <property type="match status" value="1"/>
</dbReference>
<sequence length="304" mass="35266">MKLKLFTAILAMVGLSIVTALAQDDQIQIDSTKIERMLLDSMFIAEVERPQSNLKPKVLHAEPLYIDLIRDLGARKGEREWNLGVGMTDRRGYDEYEGLIEYEWAPIDRLGFEIEVPVTLYSWRNSLPNTDLERPNNRVESLKLATQWSFLVSEKYKSTLALGYIHEFEFVDLNRLGRGGELFKGNIYNPFFVAAKRWSSNYHTLIYTGPRIEKLFNQRRDITYEIHTNFHYMITGTRNFIGVEINKEIHNGKLETVLRPQMRVGLAENLMIGIVTGIPVGNRDNMGLSSFMRIIYEPHFKTFH</sequence>
<protein>
    <recommendedName>
        <fullName evidence="4">Phosphoribosylformylglycinamidine synthase</fullName>
    </recommendedName>
</protein>
<dbReference type="InterPro" id="IPR048131">
    <property type="entry name" value="HAEPLYID-like"/>
</dbReference>
<accession>A0A8J3CZV4</accession>
<gene>
    <name evidence="2" type="ORF">GCM10008106_33960</name>
</gene>
<evidence type="ECO:0000256" key="1">
    <source>
        <dbReference type="SAM" id="SignalP"/>
    </source>
</evidence>